<dbReference type="InterPro" id="IPR003593">
    <property type="entry name" value="AAA+_ATPase"/>
</dbReference>
<dbReference type="CDD" id="cd03215">
    <property type="entry name" value="ABC_Carb_Monos_II"/>
    <property type="match status" value="1"/>
</dbReference>
<dbReference type="RefSeq" id="WP_190932513.1">
    <property type="nucleotide sequence ID" value="NZ_JACXJA010000078.1"/>
</dbReference>
<dbReference type="Proteomes" id="UP000639396">
    <property type="component" value="Unassembled WGS sequence"/>
</dbReference>
<keyword evidence="7" id="KW-1185">Reference proteome</keyword>
<dbReference type="GO" id="GO:0005524">
    <property type="term" value="F:ATP binding"/>
    <property type="evidence" value="ECO:0007669"/>
    <property type="project" value="UniProtKB-KW"/>
</dbReference>
<evidence type="ECO:0000256" key="1">
    <source>
        <dbReference type="ARBA" id="ARBA00022448"/>
    </source>
</evidence>
<keyword evidence="3" id="KW-0547">Nucleotide-binding</keyword>
<dbReference type="Gene3D" id="3.40.50.300">
    <property type="entry name" value="P-loop containing nucleotide triphosphate hydrolases"/>
    <property type="match status" value="2"/>
</dbReference>
<name>A0A927H4V5_9BACL</name>
<protein>
    <submittedName>
        <fullName evidence="6">Sugar ABC transporter ATP-binding protein</fullName>
    </submittedName>
</protein>
<sequence>MALLEARGIDKRFGAHYALSGVSLAIEPGEVHALVGENGAGKSTFIKIVTGVYKPDGGELWWQGKQVTVPDPKTARELGINVIHQDRQLVPAFTGLENLYLGLPYPKRPFGLGVRWGEMRERASQTAARLGIEVPLDVPASDMSPPERTMLEILRAMMLECRLLILDEPTAALTDREAELLFSLIGRLQSQGTAIVYVSHRMDEIFRLSDRITVLRNGKLAGTLTKQEATRDKLIALMTDGKAKPAGDGSVQAAPRRASATSAGPVILRAAGIATADGRVKRASLEVRGGEVVGLFGLAGAGRTELLEAVYGLRTLAAGELAVAGERVQKPAPKKSLNRGIVLIPEDRRGHALIMGMTIRENMTLPVLSSFSDGVRIRAGAERSSVSRWMTSMNVKAAGAEQPVGELSGGNQQKVVFAKALMSEPKLFLCDEPTQAVDVMTREEIHRLLRDQADNGRGVLFVSSDLQEVLEIADRIVLMHGGETIAELPNDGVLPEDVLKLIYNQEKGSEPKHGSV</sequence>
<accession>A0A927H4V5</accession>
<keyword evidence="1" id="KW-0813">Transport</keyword>
<dbReference type="PROSITE" id="PS00211">
    <property type="entry name" value="ABC_TRANSPORTER_1"/>
    <property type="match status" value="1"/>
</dbReference>
<dbReference type="InterPro" id="IPR027417">
    <property type="entry name" value="P-loop_NTPase"/>
</dbReference>
<dbReference type="Pfam" id="PF00005">
    <property type="entry name" value="ABC_tran"/>
    <property type="match status" value="2"/>
</dbReference>
<proteinExistence type="predicted"/>
<dbReference type="AlphaFoldDB" id="A0A927H4V5"/>
<feature type="domain" description="ABC transporter" evidence="5">
    <location>
        <begin position="261"/>
        <end position="506"/>
    </location>
</feature>
<dbReference type="InterPro" id="IPR003439">
    <property type="entry name" value="ABC_transporter-like_ATP-bd"/>
</dbReference>
<dbReference type="PANTHER" id="PTHR43790">
    <property type="entry name" value="CARBOHYDRATE TRANSPORT ATP-BINDING PROTEIN MG119-RELATED"/>
    <property type="match status" value="1"/>
</dbReference>
<evidence type="ECO:0000256" key="2">
    <source>
        <dbReference type="ARBA" id="ARBA00022737"/>
    </source>
</evidence>
<dbReference type="GO" id="GO:0016887">
    <property type="term" value="F:ATP hydrolysis activity"/>
    <property type="evidence" value="ECO:0007669"/>
    <property type="project" value="InterPro"/>
</dbReference>
<dbReference type="PANTHER" id="PTHR43790:SF9">
    <property type="entry name" value="GALACTOFURANOSE TRANSPORTER ATP-BINDING PROTEIN YTFR"/>
    <property type="match status" value="1"/>
</dbReference>
<gene>
    <name evidence="6" type="ORF">IDH45_33530</name>
</gene>
<dbReference type="CDD" id="cd03216">
    <property type="entry name" value="ABC_Carb_Monos_I"/>
    <property type="match status" value="1"/>
</dbReference>
<comment type="caution">
    <text evidence="6">The sequence shown here is derived from an EMBL/GenBank/DDBJ whole genome shotgun (WGS) entry which is preliminary data.</text>
</comment>
<evidence type="ECO:0000259" key="5">
    <source>
        <dbReference type="PROSITE" id="PS50893"/>
    </source>
</evidence>
<dbReference type="SMART" id="SM00382">
    <property type="entry name" value="AAA"/>
    <property type="match status" value="2"/>
</dbReference>
<dbReference type="SUPFAM" id="SSF52540">
    <property type="entry name" value="P-loop containing nucleoside triphosphate hydrolases"/>
    <property type="match status" value="2"/>
</dbReference>
<dbReference type="InterPro" id="IPR017871">
    <property type="entry name" value="ABC_transporter-like_CS"/>
</dbReference>
<evidence type="ECO:0000256" key="4">
    <source>
        <dbReference type="ARBA" id="ARBA00022840"/>
    </source>
</evidence>
<evidence type="ECO:0000313" key="6">
    <source>
        <dbReference type="EMBL" id="MBD2866899.1"/>
    </source>
</evidence>
<organism evidence="6 7">
    <name type="scientific">Paenibacillus oceani</name>
    <dbReference type="NCBI Taxonomy" id="2772510"/>
    <lineage>
        <taxon>Bacteria</taxon>
        <taxon>Bacillati</taxon>
        <taxon>Bacillota</taxon>
        <taxon>Bacilli</taxon>
        <taxon>Bacillales</taxon>
        <taxon>Paenibacillaceae</taxon>
        <taxon>Paenibacillus</taxon>
    </lineage>
</organism>
<evidence type="ECO:0000256" key="3">
    <source>
        <dbReference type="ARBA" id="ARBA00022741"/>
    </source>
</evidence>
<keyword evidence="4 6" id="KW-0067">ATP-binding</keyword>
<keyword evidence="2" id="KW-0677">Repeat</keyword>
<dbReference type="EMBL" id="JACXJA010000078">
    <property type="protein sequence ID" value="MBD2866899.1"/>
    <property type="molecule type" value="Genomic_DNA"/>
</dbReference>
<dbReference type="PROSITE" id="PS50893">
    <property type="entry name" value="ABC_TRANSPORTER_2"/>
    <property type="match status" value="2"/>
</dbReference>
<dbReference type="InterPro" id="IPR050107">
    <property type="entry name" value="ABC_carbohydrate_import_ATPase"/>
</dbReference>
<feature type="domain" description="ABC transporter" evidence="5">
    <location>
        <begin position="4"/>
        <end position="242"/>
    </location>
</feature>
<reference evidence="6" key="1">
    <citation type="submission" date="2020-09" db="EMBL/GenBank/DDBJ databases">
        <title>A novel bacterium of genus Paenibacillus, isolated from South China Sea.</title>
        <authorList>
            <person name="Huang H."/>
            <person name="Mo K."/>
            <person name="Hu Y."/>
        </authorList>
    </citation>
    <scope>NUCLEOTIDE SEQUENCE</scope>
    <source>
        <strain evidence="6">IB182363</strain>
    </source>
</reference>
<evidence type="ECO:0000313" key="7">
    <source>
        <dbReference type="Proteomes" id="UP000639396"/>
    </source>
</evidence>